<evidence type="ECO:0000256" key="1">
    <source>
        <dbReference type="SAM" id="MobiDB-lite"/>
    </source>
</evidence>
<reference evidence="3" key="1">
    <citation type="journal article" date="2019" name="Int. J. Syst. Evol. Microbiol.">
        <title>The Global Catalogue of Microorganisms (GCM) 10K type strain sequencing project: providing services to taxonomists for standard genome sequencing and annotation.</title>
        <authorList>
            <consortium name="The Broad Institute Genomics Platform"/>
            <consortium name="The Broad Institute Genome Sequencing Center for Infectious Disease"/>
            <person name="Wu L."/>
            <person name="Ma J."/>
        </authorList>
    </citation>
    <scope>NUCLEOTIDE SEQUENCE [LARGE SCALE GENOMIC DNA]</scope>
    <source>
        <strain evidence="3">CGMCC 4.7367</strain>
    </source>
</reference>
<keyword evidence="3" id="KW-1185">Reference proteome</keyword>
<name>A0ABQ3MH92_9PSEU</name>
<feature type="region of interest" description="Disordered" evidence="1">
    <location>
        <begin position="86"/>
        <end position="114"/>
    </location>
</feature>
<gene>
    <name evidence="2" type="ORF">GCM10017774_42640</name>
</gene>
<proteinExistence type="predicted"/>
<sequence length="114" mass="12695">MSEHGFRRSTVCELIKVAVDRMGHNRDRIQTAPTARGPPTGRPAIVSRFCPILSRQTKINGNGAEQRKRTSRSILSILSKLSRPWRAQVSEEHPCPRGSHSSPASLLARVTRKT</sequence>
<comment type="caution">
    <text evidence="2">The sequence shown here is derived from an EMBL/GenBank/DDBJ whole genome shotgun (WGS) entry which is preliminary data.</text>
</comment>
<protein>
    <submittedName>
        <fullName evidence="2">Uncharacterized protein</fullName>
    </submittedName>
</protein>
<dbReference type="EMBL" id="BNAR01000006">
    <property type="protein sequence ID" value="GHH43980.1"/>
    <property type="molecule type" value="Genomic_DNA"/>
</dbReference>
<evidence type="ECO:0000313" key="3">
    <source>
        <dbReference type="Proteomes" id="UP000605568"/>
    </source>
</evidence>
<evidence type="ECO:0000313" key="2">
    <source>
        <dbReference type="EMBL" id="GHH43980.1"/>
    </source>
</evidence>
<dbReference type="Proteomes" id="UP000605568">
    <property type="component" value="Unassembled WGS sequence"/>
</dbReference>
<accession>A0ABQ3MH92</accession>
<organism evidence="2 3">
    <name type="scientific">Lentzea cavernae</name>
    <dbReference type="NCBI Taxonomy" id="2020703"/>
    <lineage>
        <taxon>Bacteria</taxon>
        <taxon>Bacillati</taxon>
        <taxon>Actinomycetota</taxon>
        <taxon>Actinomycetes</taxon>
        <taxon>Pseudonocardiales</taxon>
        <taxon>Pseudonocardiaceae</taxon>
        <taxon>Lentzea</taxon>
    </lineage>
</organism>
<feature type="region of interest" description="Disordered" evidence="1">
    <location>
        <begin position="25"/>
        <end position="44"/>
    </location>
</feature>